<dbReference type="Proteomes" id="UP001151079">
    <property type="component" value="Unassembled WGS sequence"/>
</dbReference>
<keyword evidence="2" id="KW-1185">Reference proteome</keyword>
<evidence type="ECO:0000313" key="2">
    <source>
        <dbReference type="Proteomes" id="UP001151079"/>
    </source>
</evidence>
<gene>
    <name evidence="1" type="ORF">OIU83_14360</name>
</gene>
<dbReference type="AlphaFoldDB" id="A0A9X2ZHK4"/>
<comment type="caution">
    <text evidence="1">The sequence shown here is derived from an EMBL/GenBank/DDBJ whole genome shotgun (WGS) entry which is preliminary data.</text>
</comment>
<accession>A0A9X2ZHK4</accession>
<dbReference type="RefSeq" id="WP_264206960.1">
    <property type="nucleotide sequence ID" value="NZ_JAOZEW010000015.1"/>
</dbReference>
<dbReference type="EMBL" id="JAOZEW010000015">
    <property type="protein sequence ID" value="MCV9928851.1"/>
    <property type="molecule type" value="Genomic_DNA"/>
</dbReference>
<sequence>MKIILSILAFIVLGLSPTYAQKYLQPSNKYMKESVKGVSVTYKDGYIIIKNNSKYDLGGFEYFG</sequence>
<reference evidence="1" key="1">
    <citation type="submission" date="2022-10" db="EMBL/GenBank/DDBJ databases">
        <title>Two novel species of Flavobacterium.</title>
        <authorList>
            <person name="Liu Q."/>
            <person name="Xin Y.-H."/>
        </authorList>
    </citation>
    <scope>NUCLEOTIDE SEQUENCE</scope>
    <source>
        <strain evidence="1">LS1R49</strain>
    </source>
</reference>
<name>A0A9X2ZHK4_9FLAO</name>
<organism evidence="1 2">
    <name type="scientific">Flavobacterium shii</name>
    <dbReference type="NCBI Taxonomy" id="2987687"/>
    <lineage>
        <taxon>Bacteria</taxon>
        <taxon>Pseudomonadati</taxon>
        <taxon>Bacteroidota</taxon>
        <taxon>Flavobacteriia</taxon>
        <taxon>Flavobacteriales</taxon>
        <taxon>Flavobacteriaceae</taxon>
        <taxon>Flavobacterium</taxon>
    </lineage>
</organism>
<protein>
    <submittedName>
        <fullName evidence="1">Uncharacterized protein</fullName>
    </submittedName>
</protein>
<evidence type="ECO:0000313" key="1">
    <source>
        <dbReference type="EMBL" id="MCV9928851.1"/>
    </source>
</evidence>
<proteinExistence type="predicted"/>